<dbReference type="Gene3D" id="3.40.50.1000">
    <property type="entry name" value="HAD superfamily/HAD-like"/>
    <property type="match status" value="2"/>
</dbReference>
<organism evidence="6 7">
    <name type="scientific">Methylobacterium thuringiense</name>
    <dbReference type="NCBI Taxonomy" id="1003091"/>
    <lineage>
        <taxon>Bacteria</taxon>
        <taxon>Pseudomonadati</taxon>
        <taxon>Pseudomonadota</taxon>
        <taxon>Alphaproteobacteria</taxon>
        <taxon>Hyphomicrobiales</taxon>
        <taxon>Methylobacteriaceae</taxon>
        <taxon>Methylobacterium</taxon>
    </lineage>
</organism>
<dbReference type="RefSeq" id="WP_147819216.1">
    <property type="nucleotide sequence ID" value="NZ_BPRA01000008.1"/>
</dbReference>
<comment type="similarity">
    <text evidence="2">Belongs to the HAD-like hydrolase superfamily.</text>
</comment>
<comment type="cofactor">
    <cofactor evidence="1">
        <name>Mg(2+)</name>
        <dbReference type="ChEBI" id="CHEBI:18420"/>
    </cofactor>
</comment>
<name>A0ABQ4TNV3_9HYPH</name>
<dbReference type="InterPro" id="IPR023214">
    <property type="entry name" value="HAD_sf"/>
</dbReference>
<gene>
    <name evidence="6" type="primary">yutF</name>
    <name evidence="6" type="ORF">EKPJFOCH_1846</name>
</gene>
<dbReference type="EMBL" id="BPRA01000008">
    <property type="protein sequence ID" value="GJE55355.1"/>
    <property type="molecule type" value="Genomic_DNA"/>
</dbReference>
<dbReference type="SUPFAM" id="SSF56784">
    <property type="entry name" value="HAD-like"/>
    <property type="match status" value="1"/>
</dbReference>
<dbReference type="InterPro" id="IPR006357">
    <property type="entry name" value="HAD-SF_hydro_IIA"/>
</dbReference>
<evidence type="ECO:0000256" key="4">
    <source>
        <dbReference type="ARBA" id="ARBA00022842"/>
    </source>
</evidence>
<evidence type="ECO:0000313" key="7">
    <source>
        <dbReference type="Proteomes" id="UP001055101"/>
    </source>
</evidence>
<dbReference type="Pfam" id="PF13242">
    <property type="entry name" value="Hydrolase_like"/>
    <property type="match status" value="1"/>
</dbReference>
<protein>
    <recommendedName>
        <fullName evidence="5">Haloacid dehalogenase-like hydrolase domain-containing protein 2</fullName>
    </recommendedName>
</protein>
<keyword evidence="7" id="KW-1185">Reference proteome</keyword>
<comment type="caution">
    <text evidence="6">The sequence shown here is derived from an EMBL/GenBank/DDBJ whole genome shotgun (WGS) entry which is preliminary data.</text>
</comment>
<dbReference type="NCBIfam" id="TIGR01458">
    <property type="entry name" value="HAD-SF-IIA-hyp3"/>
    <property type="match status" value="1"/>
</dbReference>
<evidence type="ECO:0000313" key="6">
    <source>
        <dbReference type="EMBL" id="GJE55355.1"/>
    </source>
</evidence>
<reference evidence="6" key="2">
    <citation type="submission" date="2021-08" db="EMBL/GenBank/DDBJ databases">
        <authorList>
            <person name="Tani A."/>
            <person name="Ola A."/>
            <person name="Ogura Y."/>
            <person name="Katsura K."/>
            <person name="Hayashi T."/>
        </authorList>
    </citation>
    <scope>NUCLEOTIDE SEQUENCE</scope>
    <source>
        <strain evidence="6">DSM 23674</strain>
    </source>
</reference>
<evidence type="ECO:0000256" key="2">
    <source>
        <dbReference type="ARBA" id="ARBA00007958"/>
    </source>
</evidence>
<dbReference type="InterPro" id="IPR036412">
    <property type="entry name" value="HAD-like_sf"/>
</dbReference>
<dbReference type="InterPro" id="IPR006355">
    <property type="entry name" value="LHPP/HDHD2"/>
</dbReference>
<keyword evidence="3" id="KW-0479">Metal-binding</keyword>
<dbReference type="PANTHER" id="PTHR19288">
    <property type="entry name" value="4-NITROPHENYLPHOSPHATASE-RELATED"/>
    <property type="match status" value="1"/>
</dbReference>
<dbReference type="Proteomes" id="UP001055101">
    <property type="component" value="Unassembled WGS sequence"/>
</dbReference>
<evidence type="ECO:0000256" key="3">
    <source>
        <dbReference type="ARBA" id="ARBA00022723"/>
    </source>
</evidence>
<accession>A0ABQ4TNV3</accession>
<dbReference type="NCBIfam" id="TIGR01460">
    <property type="entry name" value="HAD-SF-IIA"/>
    <property type="match status" value="1"/>
</dbReference>
<reference evidence="6" key="1">
    <citation type="journal article" date="2021" name="Front. Microbiol.">
        <title>Comprehensive Comparative Genomics and Phenotyping of Methylobacterium Species.</title>
        <authorList>
            <person name="Alessa O."/>
            <person name="Ogura Y."/>
            <person name="Fujitani Y."/>
            <person name="Takami H."/>
            <person name="Hayashi T."/>
            <person name="Sahin N."/>
            <person name="Tani A."/>
        </authorList>
    </citation>
    <scope>NUCLEOTIDE SEQUENCE</scope>
    <source>
        <strain evidence="6">DSM 23674</strain>
    </source>
</reference>
<evidence type="ECO:0000256" key="5">
    <source>
        <dbReference type="ARBA" id="ARBA00039666"/>
    </source>
</evidence>
<evidence type="ECO:0000256" key="1">
    <source>
        <dbReference type="ARBA" id="ARBA00001946"/>
    </source>
</evidence>
<dbReference type="PANTHER" id="PTHR19288:SF46">
    <property type="entry name" value="HALOACID DEHALOGENASE-LIKE HYDROLASE DOMAIN-CONTAINING PROTEIN 2"/>
    <property type="match status" value="1"/>
</dbReference>
<sequence>MTKVAGVLLDLSGVVFSGGAAIGDAVASIADLRAAGLPLRFVTNTTSAPLRSLVDLLRDLGIAAAPEDVFTPATAVRDLVRARGLSPRFLVQPALLEDLGVSAGGALDAVVVGDAGAGFTFAALNEAFRLIDSGAAFIALARNRSFKDLDGLPSLDAGPFVAALEYASRREAHLVGKPAAAFYAAALAQLGTEPGETVMIGDDVESDVAGAMEAGMAGLLVRTGKYRAGDEERIDPAPTAIVADLREGVAWILARAR</sequence>
<dbReference type="Pfam" id="PF13344">
    <property type="entry name" value="Hydrolase_6"/>
    <property type="match status" value="1"/>
</dbReference>
<proteinExistence type="inferred from homology"/>
<keyword evidence="4" id="KW-0460">Magnesium</keyword>